<protein>
    <submittedName>
        <fullName evidence="1">Uncharacterized protein</fullName>
    </submittedName>
</protein>
<organism evidence="1">
    <name type="scientific">Pararge aegeria</name>
    <name type="common">speckled wood butterfly</name>
    <dbReference type="NCBI Taxonomy" id="116150"/>
    <lineage>
        <taxon>Eukaryota</taxon>
        <taxon>Metazoa</taxon>
        <taxon>Ecdysozoa</taxon>
        <taxon>Arthropoda</taxon>
        <taxon>Hexapoda</taxon>
        <taxon>Insecta</taxon>
        <taxon>Pterygota</taxon>
        <taxon>Neoptera</taxon>
        <taxon>Endopterygota</taxon>
        <taxon>Lepidoptera</taxon>
        <taxon>Glossata</taxon>
        <taxon>Ditrysia</taxon>
        <taxon>Papilionoidea</taxon>
        <taxon>Nymphalidae</taxon>
        <taxon>Satyrinae</taxon>
        <taxon>Satyrini</taxon>
        <taxon>Parargina</taxon>
        <taxon>Pararge</taxon>
    </lineage>
</organism>
<accession>S4PE79</accession>
<sequence length="67" mass="7659">MDLASWFTRFQWLQGLTDYTSSSKSSYIGGHRCVCAYWSVSGPLRYVWFKLRKSTLHCALAACVCTL</sequence>
<proteinExistence type="predicted"/>
<reference evidence="1" key="1">
    <citation type="journal article" date="2013" name="BMC Genomics">
        <title>Unscrambling butterfly oogenesis.</title>
        <authorList>
            <person name="Carter J.M."/>
            <person name="Baker S.C."/>
            <person name="Pink R."/>
            <person name="Carter D.R."/>
            <person name="Collins A."/>
            <person name="Tomlin J."/>
            <person name="Gibbs M."/>
            <person name="Breuker C.J."/>
        </authorList>
    </citation>
    <scope>NUCLEOTIDE SEQUENCE</scope>
    <source>
        <tissue evidence="1">Ovary</tissue>
    </source>
</reference>
<dbReference type="AlphaFoldDB" id="S4PE79"/>
<name>S4PE79_9NEOP</name>
<dbReference type="EMBL" id="GAIX01001704">
    <property type="protein sequence ID" value="JAA90856.1"/>
    <property type="molecule type" value="Transcribed_RNA"/>
</dbReference>
<reference evidence="1" key="2">
    <citation type="submission" date="2013-05" db="EMBL/GenBank/DDBJ databases">
        <authorList>
            <person name="Carter J.-M."/>
            <person name="Baker S.C."/>
            <person name="Pink R."/>
            <person name="Carter D.R.F."/>
            <person name="Collins A."/>
            <person name="Tomlin J."/>
            <person name="Gibbs M."/>
            <person name="Breuker C.J."/>
        </authorList>
    </citation>
    <scope>NUCLEOTIDE SEQUENCE</scope>
    <source>
        <tissue evidence="1">Ovary</tissue>
    </source>
</reference>
<evidence type="ECO:0000313" key="1">
    <source>
        <dbReference type="EMBL" id="JAA90856.1"/>
    </source>
</evidence>